<keyword evidence="4" id="KW-1185">Reference proteome</keyword>
<keyword evidence="1" id="KW-0812">Transmembrane</keyword>
<evidence type="ECO:0000313" key="3">
    <source>
        <dbReference type="EMBL" id="MBB5480749.1"/>
    </source>
</evidence>
<reference evidence="3 4" key="1">
    <citation type="submission" date="2020-08" db="EMBL/GenBank/DDBJ databases">
        <title>Sequencing the genomes of 1000 actinobacteria strains.</title>
        <authorList>
            <person name="Klenk H.-P."/>
        </authorList>
    </citation>
    <scope>NUCLEOTIDE SEQUENCE [LARGE SCALE GENOMIC DNA]</scope>
    <source>
        <strain evidence="3 4">DSM 103125</strain>
    </source>
</reference>
<sequence>MLTDLLTYFLRIMPGLTLVTGCLLLVRRHRDPLLSIVVLILGFILIRDAMTPLGLWRLGTVDGVVPWLRFTTESTLLAALGVATLVLTAAVLASDQRLRALIPRQRPDLAAIGLGIAGAAVAAGPVIAIASRWPQADRGGAVALSAVPVIVFFCLAGNLFEEVLFRGLLQTRLAQTMSPVRAALLSGLLFAACHSFLASTVTDLGWPLLAFTAWEGLICAFLRLRHGLTPAVLTHGLAIAALATALP</sequence>
<proteinExistence type="predicted"/>
<dbReference type="Pfam" id="PF02517">
    <property type="entry name" value="Rce1-like"/>
    <property type="match status" value="1"/>
</dbReference>
<dbReference type="InterPro" id="IPR003675">
    <property type="entry name" value="Rce1/LyrA-like_dom"/>
</dbReference>
<accession>A0A840W9F5</accession>
<dbReference type="AlphaFoldDB" id="A0A840W9F5"/>
<feature type="transmembrane region" description="Helical" evidence="1">
    <location>
        <begin position="142"/>
        <end position="160"/>
    </location>
</feature>
<comment type="caution">
    <text evidence="3">The sequence shown here is derived from an EMBL/GenBank/DDBJ whole genome shotgun (WGS) entry which is preliminary data.</text>
</comment>
<feature type="transmembrane region" description="Helical" evidence="1">
    <location>
        <begin position="6"/>
        <end position="26"/>
    </location>
</feature>
<dbReference type="RefSeq" id="WP_184185141.1">
    <property type="nucleotide sequence ID" value="NZ_BMNF01000004.1"/>
</dbReference>
<feature type="transmembrane region" description="Helical" evidence="1">
    <location>
        <begin position="33"/>
        <end position="55"/>
    </location>
</feature>
<dbReference type="GO" id="GO:0080120">
    <property type="term" value="P:CAAX-box protein maturation"/>
    <property type="evidence" value="ECO:0007669"/>
    <property type="project" value="UniProtKB-ARBA"/>
</dbReference>
<feature type="domain" description="CAAX prenyl protease 2/Lysostaphin resistance protein A-like" evidence="2">
    <location>
        <begin position="146"/>
        <end position="237"/>
    </location>
</feature>
<evidence type="ECO:0000259" key="2">
    <source>
        <dbReference type="Pfam" id="PF02517"/>
    </source>
</evidence>
<feature type="transmembrane region" description="Helical" evidence="1">
    <location>
        <begin position="75"/>
        <end position="93"/>
    </location>
</feature>
<dbReference type="Proteomes" id="UP000586947">
    <property type="component" value="Unassembled WGS sequence"/>
</dbReference>
<evidence type="ECO:0000313" key="4">
    <source>
        <dbReference type="Proteomes" id="UP000586947"/>
    </source>
</evidence>
<gene>
    <name evidence="3" type="ORF">HNR20_005254</name>
</gene>
<dbReference type="GO" id="GO:0004175">
    <property type="term" value="F:endopeptidase activity"/>
    <property type="evidence" value="ECO:0007669"/>
    <property type="project" value="UniProtKB-ARBA"/>
</dbReference>
<dbReference type="EMBL" id="JACHDP010000001">
    <property type="protein sequence ID" value="MBB5480749.1"/>
    <property type="molecule type" value="Genomic_DNA"/>
</dbReference>
<protein>
    <recommendedName>
        <fullName evidence="2">CAAX prenyl protease 2/Lysostaphin resistance protein A-like domain-containing protein</fullName>
    </recommendedName>
</protein>
<evidence type="ECO:0000256" key="1">
    <source>
        <dbReference type="SAM" id="Phobius"/>
    </source>
</evidence>
<keyword evidence="1" id="KW-0472">Membrane</keyword>
<feature type="transmembrane region" description="Helical" evidence="1">
    <location>
        <begin position="180"/>
        <end position="198"/>
    </location>
</feature>
<feature type="transmembrane region" description="Helical" evidence="1">
    <location>
        <begin position="109"/>
        <end position="130"/>
    </location>
</feature>
<name>A0A840W9F5_9ACTN</name>
<organism evidence="3 4">
    <name type="scientific">Micromonospora parathelypteridis</name>
    <dbReference type="NCBI Taxonomy" id="1839617"/>
    <lineage>
        <taxon>Bacteria</taxon>
        <taxon>Bacillati</taxon>
        <taxon>Actinomycetota</taxon>
        <taxon>Actinomycetes</taxon>
        <taxon>Micromonosporales</taxon>
        <taxon>Micromonosporaceae</taxon>
        <taxon>Micromonospora</taxon>
    </lineage>
</organism>
<keyword evidence="1" id="KW-1133">Transmembrane helix</keyword>